<evidence type="ECO:0000256" key="1">
    <source>
        <dbReference type="SAM" id="Phobius"/>
    </source>
</evidence>
<dbReference type="AlphaFoldDB" id="A0A6G1VQ87"/>
<dbReference type="RefSeq" id="WP_153090801.1">
    <property type="nucleotide sequence ID" value="NZ_VZAH01000098.1"/>
</dbReference>
<evidence type="ECO:0000313" key="4">
    <source>
        <dbReference type="Proteomes" id="UP000477980"/>
    </source>
</evidence>
<comment type="caution">
    <text evidence="3">The sequence shown here is derived from an EMBL/GenBank/DDBJ whole genome shotgun (WGS) entry which is preliminary data.</text>
</comment>
<feature type="transmembrane region" description="Helical" evidence="1">
    <location>
        <begin position="205"/>
        <end position="227"/>
    </location>
</feature>
<proteinExistence type="predicted"/>
<feature type="transmembrane region" description="Helical" evidence="1">
    <location>
        <begin position="165"/>
        <end position="184"/>
    </location>
</feature>
<keyword evidence="1" id="KW-0812">Transmembrane</keyword>
<reference evidence="3 4" key="1">
    <citation type="submission" date="2019-09" db="EMBL/GenBank/DDBJ databases">
        <title>Distinct polysaccharide growth profiles of human intestinal Prevotella copri isolates.</title>
        <authorList>
            <person name="Fehlner-Peach H."/>
            <person name="Magnabosco C."/>
            <person name="Raghavan V."/>
            <person name="Scher J.U."/>
            <person name="Tett A."/>
            <person name="Cox L.M."/>
            <person name="Gottsegen C."/>
            <person name="Watters A."/>
            <person name="Wiltshire- Gordon J.D."/>
            <person name="Segata N."/>
            <person name="Bonneau R."/>
            <person name="Littman D.R."/>
        </authorList>
    </citation>
    <scope>NUCLEOTIDE SEQUENCE [LARGE SCALE GENOMIC DNA]</scope>
    <source>
        <strain evidence="4">iAA917</strain>
    </source>
</reference>
<name>A0A6G1VQ87_9BACT</name>
<dbReference type="Proteomes" id="UP000477980">
    <property type="component" value="Unassembled WGS sequence"/>
</dbReference>
<evidence type="ECO:0000259" key="2">
    <source>
        <dbReference type="SMART" id="SM00014"/>
    </source>
</evidence>
<keyword evidence="1" id="KW-1133">Transmembrane helix</keyword>
<dbReference type="InterPro" id="IPR000326">
    <property type="entry name" value="PAP2/HPO"/>
</dbReference>
<protein>
    <submittedName>
        <fullName evidence="3">Phosphatase PAP2 family protein</fullName>
    </submittedName>
</protein>
<dbReference type="SUPFAM" id="SSF48317">
    <property type="entry name" value="Acid phosphatase/Vanadium-dependent haloperoxidase"/>
    <property type="match status" value="1"/>
</dbReference>
<gene>
    <name evidence="3" type="ORF">F7D25_10380</name>
</gene>
<dbReference type="EMBL" id="VZAH01000098">
    <property type="protein sequence ID" value="MQP14801.1"/>
    <property type="molecule type" value="Genomic_DNA"/>
</dbReference>
<dbReference type="SMART" id="SM00014">
    <property type="entry name" value="acidPPc"/>
    <property type="match status" value="1"/>
</dbReference>
<dbReference type="Pfam" id="PF01569">
    <property type="entry name" value="PAP2"/>
    <property type="match status" value="1"/>
</dbReference>
<organism evidence="3 4">
    <name type="scientific">Segatella copri</name>
    <dbReference type="NCBI Taxonomy" id="165179"/>
    <lineage>
        <taxon>Bacteria</taxon>
        <taxon>Pseudomonadati</taxon>
        <taxon>Bacteroidota</taxon>
        <taxon>Bacteroidia</taxon>
        <taxon>Bacteroidales</taxon>
        <taxon>Prevotellaceae</taxon>
        <taxon>Segatella</taxon>
    </lineage>
</organism>
<dbReference type="CDD" id="cd03395">
    <property type="entry name" value="PAP2_like_4"/>
    <property type="match status" value="1"/>
</dbReference>
<dbReference type="OrthoDB" id="9789113at2"/>
<feature type="domain" description="Phosphatidic acid phosphatase type 2/haloperoxidase" evidence="2">
    <location>
        <begin position="63"/>
        <end position="180"/>
    </location>
</feature>
<feature type="transmembrane region" description="Helical" evidence="1">
    <location>
        <begin position="29"/>
        <end position="52"/>
    </location>
</feature>
<sequence length="229" mass="26239">MLELIHYLEQIDTTILLFFNGMHSELFDYFMVLVSNRFTWIPFYAAFIFVMIKNFHWKVTIVTILAVALLVLLCDQTASGLLKPLVRRLRPSNLDNSISYMVHVVDGYRGGRYGFPSSHSANSWGVAIFAMYLARNRKLNIFLAFWAALVTYSRAYLGVHYPGDLLVGALIGFVMASIVFYAYNHWARSYTQEFQNGKKNIQYDYLPISVGLISIATMFTTSLIMLFTS</sequence>
<dbReference type="PANTHER" id="PTHR14969:SF13">
    <property type="entry name" value="AT30094P"/>
    <property type="match status" value="1"/>
</dbReference>
<accession>A0A6G1VQ87</accession>
<keyword evidence="1" id="KW-0472">Membrane</keyword>
<dbReference type="Gene3D" id="1.20.144.10">
    <property type="entry name" value="Phosphatidic acid phosphatase type 2/haloperoxidase"/>
    <property type="match status" value="1"/>
</dbReference>
<evidence type="ECO:0000313" key="3">
    <source>
        <dbReference type="EMBL" id="MQP14801.1"/>
    </source>
</evidence>
<feature type="transmembrane region" description="Helical" evidence="1">
    <location>
        <begin position="141"/>
        <end position="159"/>
    </location>
</feature>
<dbReference type="PANTHER" id="PTHR14969">
    <property type="entry name" value="SPHINGOSINE-1-PHOSPHATE PHOSPHOHYDROLASE"/>
    <property type="match status" value="1"/>
</dbReference>
<dbReference type="InterPro" id="IPR036938">
    <property type="entry name" value="PAP2/HPO_sf"/>
</dbReference>